<evidence type="ECO:0000313" key="1">
    <source>
        <dbReference type="EMBL" id="NMP24664.1"/>
    </source>
</evidence>
<reference evidence="1 2" key="1">
    <citation type="submission" date="2020-04" db="EMBL/GenBank/DDBJ databases">
        <authorList>
            <person name="Zhang R."/>
            <person name="Schippers A."/>
        </authorList>
    </citation>
    <scope>NUCLEOTIDE SEQUENCE [LARGE SCALE GENOMIC DNA]</scope>
    <source>
        <strain evidence="1 2">DSM 109850</strain>
    </source>
</reference>
<keyword evidence="2" id="KW-1185">Reference proteome</keyword>
<gene>
    <name evidence="1" type="ORF">HIJ39_20345</name>
</gene>
<proteinExistence type="predicted"/>
<protein>
    <submittedName>
        <fullName evidence="1">Uncharacterized protein</fullName>
    </submittedName>
</protein>
<evidence type="ECO:0000313" key="2">
    <source>
        <dbReference type="Proteomes" id="UP000533476"/>
    </source>
</evidence>
<organism evidence="1 2">
    <name type="scientific">Sulfobacillus harzensis</name>
    <dbReference type="NCBI Taxonomy" id="2729629"/>
    <lineage>
        <taxon>Bacteria</taxon>
        <taxon>Bacillati</taxon>
        <taxon>Bacillota</taxon>
        <taxon>Clostridia</taxon>
        <taxon>Eubacteriales</taxon>
        <taxon>Clostridiales Family XVII. Incertae Sedis</taxon>
        <taxon>Sulfobacillus</taxon>
    </lineage>
</organism>
<accession>A0A7Y0Q5U0</accession>
<dbReference type="Proteomes" id="UP000533476">
    <property type="component" value="Unassembled WGS sequence"/>
</dbReference>
<comment type="caution">
    <text evidence="1">The sequence shown here is derived from an EMBL/GenBank/DDBJ whole genome shotgun (WGS) entry which is preliminary data.</text>
</comment>
<dbReference type="RefSeq" id="WP_169102872.1">
    <property type="nucleotide sequence ID" value="NZ_JABBVZ010000133.1"/>
</dbReference>
<sequence length="74" mass="8359">MLWVVGNRTVKEARLLTDQVIMRAKLCGLVSVATFTRVTNKRMRQENSPANEVGKKRSQQCAVSKSYRVSGFLD</sequence>
<dbReference type="EMBL" id="JABBVZ010000133">
    <property type="protein sequence ID" value="NMP24664.1"/>
    <property type="molecule type" value="Genomic_DNA"/>
</dbReference>
<name>A0A7Y0Q5U0_9FIRM</name>
<dbReference type="AlphaFoldDB" id="A0A7Y0Q5U0"/>